<dbReference type="InterPro" id="IPR002109">
    <property type="entry name" value="Glutaredoxin"/>
</dbReference>
<dbReference type="CDD" id="cd02976">
    <property type="entry name" value="NrdH"/>
    <property type="match status" value="1"/>
</dbReference>
<dbReference type="SUPFAM" id="SSF52833">
    <property type="entry name" value="Thioredoxin-like"/>
    <property type="match status" value="1"/>
</dbReference>
<proteinExistence type="predicted"/>
<accession>A0A1F7GAS5</accession>
<feature type="domain" description="Glutaredoxin" evidence="2">
    <location>
        <begin position="4"/>
        <end position="56"/>
    </location>
</feature>
<feature type="compositionally biased region" description="Low complexity" evidence="1">
    <location>
        <begin position="179"/>
        <end position="196"/>
    </location>
</feature>
<evidence type="ECO:0000256" key="1">
    <source>
        <dbReference type="SAM" id="MobiDB-lite"/>
    </source>
</evidence>
<evidence type="ECO:0000259" key="2">
    <source>
        <dbReference type="Pfam" id="PF00462"/>
    </source>
</evidence>
<gene>
    <name evidence="3" type="ORF">A2690_04375</name>
</gene>
<feature type="compositionally biased region" description="Basic and acidic residues" evidence="1">
    <location>
        <begin position="118"/>
        <end position="131"/>
    </location>
</feature>
<dbReference type="Pfam" id="PF00462">
    <property type="entry name" value="Glutaredoxin"/>
    <property type="match status" value="1"/>
</dbReference>
<feature type="compositionally biased region" description="Pro residues" evidence="1">
    <location>
        <begin position="222"/>
        <end position="232"/>
    </location>
</feature>
<name>A0A1F7GAS5_9BACT</name>
<comment type="caution">
    <text evidence="3">The sequence shown here is derived from an EMBL/GenBank/DDBJ whole genome shotgun (WGS) entry which is preliminary data.</text>
</comment>
<dbReference type="InterPro" id="IPR036249">
    <property type="entry name" value="Thioredoxin-like_sf"/>
</dbReference>
<protein>
    <recommendedName>
        <fullName evidence="2">Glutaredoxin domain-containing protein</fullName>
    </recommendedName>
</protein>
<dbReference type="Proteomes" id="UP000178372">
    <property type="component" value="Unassembled WGS sequence"/>
</dbReference>
<sequence length="232" mass="25662">MKITLYAIVGSPFCQQAKDYLTSLSLPFEEKDVEFNKDNLNEMLNLSDHFTGVPFVHVMFDDNSEAGLKGFTKEEFDQAFATASSTPVPVAAEEPAQDMTPASAPAPTVTEPDFQPVEQHDDSPAEQHDDSSFQQDTLTQPEPVVSHDEIQQQQEPEEVQLGSVMDNLAQQSKPLTDFQAPTQQPVQQPTELPQETSSQQTIDNIQTQSQSASRSTSEEPQPINPTIPDFPQ</sequence>
<dbReference type="EMBL" id="MFZF01000023">
    <property type="protein sequence ID" value="OGK15865.1"/>
    <property type="molecule type" value="Genomic_DNA"/>
</dbReference>
<dbReference type="Gene3D" id="3.40.30.10">
    <property type="entry name" value="Glutaredoxin"/>
    <property type="match status" value="1"/>
</dbReference>
<feature type="region of interest" description="Disordered" evidence="1">
    <location>
        <begin position="84"/>
        <end position="232"/>
    </location>
</feature>
<dbReference type="AlphaFoldDB" id="A0A1F7GAS5"/>
<organism evidence="3 4">
    <name type="scientific">Candidatus Roizmanbacteria bacterium RIFCSPHIGHO2_01_FULL_39_12b</name>
    <dbReference type="NCBI Taxonomy" id="1802030"/>
    <lineage>
        <taxon>Bacteria</taxon>
        <taxon>Candidatus Roizmaniibacteriota</taxon>
    </lineage>
</organism>
<evidence type="ECO:0000313" key="3">
    <source>
        <dbReference type="EMBL" id="OGK15865.1"/>
    </source>
</evidence>
<feature type="compositionally biased region" description="Low complexity" evidence="1">
    <location>
        <begin position="206"/>
        <end position="215"/>
    </location>
</feature>
<evidence type="ECO:0000313" key="4">
    <source>
        <dbReference type="Proteomes" id="UP000178372"/>
    </source>
</evidence>
<reference evidence="3 4" key="1">
    <citation type="journal article" date="2016" name="Nat. Commun.">
        <title>Thousands of microbial genomes shed light on interconnected biogeochemical processes in an aquifer system.</title>
        <authorList>
            <person name="Anantharaman K."/>
            <person name="Brown C.T."/>
            <person name="Hug L.A."/>
            <person name="Sharon I."/>
            <person name="Castelle C.J."/>
            <person name="Probst A.J."/>
            <person name="Thomas B.C."/>
            <person name="Singh A."/>
            <person name="Wilkins M.J."/>
            <person name="Karaoz U."/>
            <person name="Brodie E.L."/>
            <person name="Williams K.H."/>
            <person name="Hubbard S.S."/>
            <person name="Banfield J.F."/>
        </authorList>
    </citation>
    <scope>NUCLEOTIDE SEQUENCE [LARGE SCALE GENOMIC DNA]</scope>
</reference>